<dbReference type="InterPro" id="IPR036779">
    <property type="entry name" value="LysM_dom_sf"/>
</dbReference>
<feature type="region of interest" description="Disordered" evidence="2">
    <location>
        <begin position="226"/>
        <end position="271"/>
    </location>
</feature>
<evidence type="ECO:0000256" key="2">
    <source>
        <dbReference type="SAM" id="MobiDB-lite"/>
    </source>
</evidence>
<proteinExistence type="inferred from homology"/>
<dbReference type="Proteomes" id="UP001230156">
    <property type="component" value="Unassembled WGS sequence"/>
</dbReference>
<comment type="caution">
    <text evidence="5">The sequence shown here is derived from an EMBL/GenBank/DDBJ whole genome shotgun (WGS) entry which is preliminary data.</text>
</comment>
<dbReference type="Pfam" id="PF01476">
    <property type="entry name" value="LysM"/>
    <property type="match status" value="2"/>
</dbReference>
<feature type="chain" id="PRO_5045055923" evidence="3">
    <location>
        <begin position="23"/>
        <end position="423"/>
    </location>
</feature>
<protein>
    <submittedName>
        <fullName evidence="5">Peptidoglycan DD-metalloendopeptidase family protein</fullName>
    </submittedName>
</protein>
<dbReference type="SUPFAM" id="SSF51261">
    <property type="entry name" value="Duplicated hybrid motif"/>
    <property type="match status" value="1"/>
</dbReference>
<evidence type="ECO:0000256" key="3">
    <source>
        <dbReference type="SAM" id="SignalP"/>
    </source>
</evidence>
<dbReference type="Gene3D" id="3.10.350.10">
    <property type="entry name" value="LysM domain"/>
    <property type="match status" value="2"/>
</dbReference>
<comment type="similarity">
    <text evidence="1">Belongs to the E.coli NlpD/Haemophilus LppB family.</text>
</comment>
<feature type="compositionally biased region" description="Low complexity" evidence="2">
    <location>
        <begin position="235"/>
        <end position="268"/>
    </location>
</feature>
<keyword evidence="6" id="KW-1185">Reference proteome</keyword>
<dbReference type="Gene3D" id="2.70.70.10">
    <property type="entry name" value="Glucose Permease (Domain IIA)"/>
    <property type="match status" value="1"/>
</dbReference>
<dbReference type="CDD" id="cd12797">
    <property type="entry name" value="M23_peptidase"/>
    <property type="match status" value="1"/>
</dbReference>
<dbReference type="SUPFAM" id="SSF54106">
    <property type="entry name" value="LysM domain"/>
    <property type="match status" value="2"/>
</dbReference>
<sequence length="423" mass="42482">MDSRPIILAALCLALAACNASGRPKNAPKVAEPVAAARPSVDPASFGKTVGNDYVVAPGDTLAVVAERTNTPIRSLIDMNGLQPPYGLAPGMRLALKQRSQYVVQREDTLEDLATRYGVSQSDLVAVNNLTPPFTLKPGQTLNIPSQSESSNLPALSAAAVPPPTPAGAVSAAPLPPPGGTVTAPKAVAPTMTATNGSGVSAAPLPSPTVIAPSATLPKPAAPVVTTPAAPKPAAPSAAAAQALPTTPTAPVTSAPPKTQTAATTAKAKTPEEVEAETQAAMEAVEAAKESGPAAGTGKGPFVWPVQGKVIGAFGSSTEGLKNDGINIAAPSGAPVVAAADGTVAYAGNELRGFGNMILIRHDGGYVTAYAHNASLLVKKGDKVKRGQTIARVGQTGAVFGPQLHFEIRKGTQPVDPMSFLGG</sequence>
<feature type="domain" description="LysM" evidence="4">
    <location>
        <begin position="52"/>
        <end position="96"/>
    </location>
</feature>
<dbReference type="EMBL" id="JAUYVI010000003">
    <property type="protein sequence ID" value="MDQ7247717.1"/>
    <property type="molecule type" value="Genomic_DNA"/>
</dbReference>
<reference evidence="6" key="1">
    <citation type="submission" date="2023-08" db="EMBL/GenBank/DDBJ databases">
        <title>Rhodospirillaceae gen. nov., a novel taxon isolated from the Yangtze River Yuezi River estuary sludge.</title>
        <authorList>
            <person name="Ruan L."/>
        </authorList>
    </citation>
    <scope>NUCLEOTIDE SEQUENCE [LARGE SCALE GENOMIC DNA]</scope>
    <source>
        <strain evidence="6">R-7</strain>
    </source>
</reference>
<dbReference type="SMART" id="SM00257">
    <property type="entry name" value="LysM"/>
    <property type="match status" value="2"/>
</dbReference>
<dbReference type="InterPro" id="IPR018392">
    <property type="entry name" value="LysM"/>
</dbReference>
<keyword evidence="3" id="KW-0732">Signal</keyword>
<organism evidence="5 6">
    <name type="scientific">Dongia sedimenti</name>
    <dbReference type="NCBI Taxonomy" id="3064282"/>
    <lineage>
        <taxon>Bacteria</taxon>
        <taxon>Pseudomonadati</taxon>
        <taxon>Pseudomonadota</taxon>
        <taxon>Alphaproteobacteria</taxon>
        <taxon>Rhodospirillales</taxon>
        <taxon>Dongiaceae</taxon>
        <taxon>Dongia</taxon>
    </lineage>
</organism>
<evidence type="ECO:0000256" key="1">
    <source>
        <dbReference type="ARBA" id="ARBA00038420"/>
    </source>
</evidence>
<dbReference type="RefSeq" id="WP_379955152.1">
    <property type="nucleotide sequence ID" value="NZ_JAUYVI010000003.1"/>
</dbReference>
<evidence type="ECO:0000313" key="5">
    <source>
        <dbReference type="EMBL" id="MDQ7247717.1"/>
    </source>
</evidence>
<dbReference type="InterPro" id="IPR011055">
    <property type="entry name" value="Dup_hybrid_motif"/>
</dbReference>
<dbReference type="PROSITE" id="PS51257">
    <property type="entry name" value="PROKAR_LIPOPROTEIN"/>
    <property type="match status" value="1"/>
</dbReference>
<gene>
    <name evidence="5" type="ORF">Q8A70_08565</name>
</gene>
<feature type="domain" description="LysM" evidence="4">
    <location>
        <begin position="100"/>
        <end position="144"/>
    </location>
</feature>
<evidence type="ECO:0000313" key="6">
    <source>
        <dbReference type="Proteomes" id="UP001230156"/>
    </source>
</evidence>
<feature type="signal peptide" evidence="3">
    <location>
        <begin position="1"/>
        <end position="22"/>
    </location>
</feature>
<feature type="region of interest" description="Disordered" evidence="2">
    <location>
        <begin position="143"/>
        <end position="185"/>
    </location>
</feature>
<feature type="compositionally biased region" description="Polar residues" evidence="2">
    <location>
        <begin position="143"/>
        <end position="152"/>
    </location>
</feature>
<dbReference type="PROSITE" id="PS51782">
    <property type="entry name" value="LYSM"/>
    <property type="match status" value="2"/>
</dbReference>
<accession>A0ABU0YJ26</accession>
<dbReference type="PANTHER" id="PTHR21666">
    <property type="entry name" value="PEPTIDASE-RELATED"/>
    <property type="match status" value="1"/>
</dbReference>
<dbReference type="InterPro" id="IPR050570">
    <property type="entry name" value="Cell_wall_metabolism_enzyme"/>
</dbReference>
<dbReference type="PANTHER" id="PTHR21666:SF263">
    <property type="entry name" value="MUREIN HYDROLASE ACTIVATOR NLPD"/>
    <property type="match status" value="1"/>
</dbReference>
<dbReference type="Pfam" id="PF01551">
    <property type="entry name" value="Peptidase_M23"/>
    <property type="match status" value="1"/>
</dbReference>
<dbReference type="InterPro" id="IPR016047">
    <property type="entry name" value="M23ase_b-sheet_dom"/>
</dbReference>
<name>A0ABU0YJ26_9PROT</name>
<dbReference type="CDD" id="cd00118">
    <property type="entry name" value="LysM"/>
    <property type="match status" value="2"/>
</dbReference>
<evidence type="ECO:0000259" key="4">
    <source>
        <dbReference type="PROSITE" id="PS51782"/>
    </source>
</evidence>